<sequence length="372" mass="40340">MAGCAEIPSSGPSRVAITYSNYSGSEAMVAKSIQIVDVNESVIQQLLAQRKLNDFSVMLGTEPIENQYIGDGDMLQVSIWEAPSVTLFGYSDAKTRNLPSTAHITTLPDQMVNWQGKIDVPFAGEIQAAGKTPQQVETEIVNQLHNTSKTRAMVLIANNASSNVTVVGEVTKSIRMPVTAAGEHLLDALAAAGGVRQSVGKVTIQLTRNDKYYSMPLENIIRDPRQNIPLHPGDVLTALYQPLSFNALGATSKSQEINFETQGISLAQGLARVGGLDDKRADVQGVFIFRFEAKDALKWPNKPVLTTPDGKVPVIYRFNFGDPASFFIAQSFILNNGDVVYVSDAPVAQLQKFFNLVFSIVFPISIATGLSF</sequence>
<dbReference type="AlphaFoldDB" id="E6QUS4"/>
<evidence type="ECO:0000256" key="9">
    <source>
        <dbReference type="ARBA" id="ARBA00023065"/>
    </source>
</evidence>
<evidence type="ECO:0000256" key="3">
    <source>
        <dbReference type="ARBA" id="ARBA00022448"/>
    </source>
</evidence>
<dbReference type="InterPro" id="IPR049712">
    <property type="entry name" value="Poly_export"/>
</dbReference>
<evidence type="ECO:0000259" key="15">
    <source>
        <dbReference type="Pfam" id="PF02563"/>
    </source>
</evidence>
<evidence type="ECO:0000256" key="2">
    <source>
        <dbReference type="ARBA" id="ARBA00009450"/>
    </source>
</evidence>
<keyword evidence="3" id="KW-0813">Transport</keyword>
<name>E6QUS4_9ZZZZ</name>
<dbReference type="PANTHER" id="PTHR33619">
    <property type="entry name" value="POLYSACCHARIDE EXPORT PROTEIN GFCE-RELATED"/>
    <property type="match status" value="1"/>
</dbReference>
<keyword evidence="7" id="KW-0732">Signal</keyword>
<reference evidence="17" key="1">
    <citation type="submission" date="2009-10" db="EMBL/GenBank/DDBJ databases">
        <title>Diversity of trophic interactions inside an arsenic-rich microbial ecosystem.</title>
        <authorList>
            <person name="Bertin P.N."/>
            <person name="Heinrich-Salmeron A."/>
            <person name="Pelletier E."/>
            <person name="Goulhen-Chollet F."/>
            <person name="Arsene-Ploetze F."/>
            <person name="Gallien S."/>
            <person name="Calteau A."/>
            <person name="Vallenet D."/>
            <person name="Casiot C."/>
            <person name="Chane-Woon-Ming B."/>
            <person name="Giloteaux L."/>
            <person name="Barakat M."/>
            <person name="Bonnefoy V."/>
            <person name="Bruneel O."/>
            <person name="Chandler M."/>
            <person name="Cleiss J."/>
            <person name="Duran R."/>
            <person name="Elbaz-Poulichet F."/>
            <person name="Fonknechten N."/>
            <person name="Lauga B."/>
            <person name="Mornico D."/>
            <person name="Ortet P."/>
            <person name="Schaeffer C."/>
            <person name="Siguier P."/>
            <person name="Alexander Thil Smith A."/>
            <person name="Van Dorsselaer A."/>
            <person name="Weissenbach J."/>
            <person name="Medigue C."/>
            <person name="Le Paslier D."/>
        </authorList>
    </citation>
    <scope>NUCLEOTIDE SEQUENCE</scope>
</reference>
<gene>
    <name evidence="17" type="ORF">CARN7_1801</name>
</gene>
<evidence type="ECO:0000256" key="14">
    <source>
        <dbReference type="ARBA" id="ARBA00023288"/>
    </source>
</evidence>
<dbReference type="PANTHER" id="PTHR33619:SF3">
    <property type="entry name" value="POLYSACCHARIDE EXPORT PROTEIN GFCE-RELATED"/>
    <property type="match status" value="1"/>
</dbReference>
<keyword evidence="5" id="KW-0762">Sugar transport</keyword>
<dbReference type="InterPro" id="IPR003715">
    <property type="entry name" value="Poly_export_N"/>
</dbReference>
<dbReference type="EMBL" id="CABR01000115">
    <property type="protein sequence ID" value="CBI10997.1"/>
    <property type="molecule type" value="Genomic_DNA"/>
</dbReference>
<comment type="subcellular location">
    <subcellularLocation>
        <location evidence="1">Cell outer membrane</location>
        <topology evidence="1">Multi-pass membrane protein</topology>
    </subcellularLocation>
</comment>
<evidence type="ECO:0000256" key="8">
    <source>
        <dbReference type="ARBA" id="ARBA00023047"/>
    </source>
</evidence>
<keyword evidence="10" id="KW-0626">Porin</keyword>
<feature type="domain" description="SLBB" evidence="16">
    <location>
        <begin position="163"/>
        <end position="236"/>
    </location>
</feature>
<keyword evidence="13" id="KW-0998">Cell outer membrane</keyword>
<keyword evidence="12" id="KW-0564">Palmitate</keyword>
<accession>E6QUS4</accession>
<evidence type="ECO:0000259" key="16">
    <source>
        <dbReference type="Pfam" id="PF22461"/>
    </source>
</evidence>
<evidence type="ECO:0000256" key="12">
    <source>
        <dbReference type="ARBA" id="ARBA00023139"/>
    </source>
</evidence>
<organism evidence="17">
    <name type="scientific">mine drainage metagenome</name>
    <dbReference type="NCBI Taxonomy" id="410659"/>
    <lineage>
        <taxon>unclassified sequences</taxon>
        <taxon>metagenomes</taxon>
        <taxon>ecological metagenomes</taxon>
    </lineage>
</organism>
<dbReference type="Gene3D" id="3.10.560.10">
    <property type="entry name" value="Outer membrane lipoprotein wza domain like"/>
    <property type="match status" value="2"/>
</dbReference>
<dbReference type="GO" id="GO:0015159">
    <property type="term" value="F:polysaccharide transmembrane transporter activity"/>
    <property type="evidence" value="ECO:0007669"/>
    <property type="project" value="InterPro"/>
</dbReference>
<dbReference type="GO" id="GO:0015288">
    <property type="term" value="F:porin activity"/>
    <property type="evidence" value="ECO:0007669"/>
    <property type="project" value="UniProtKB-KW"/>
</dbReference>
<dbReference type="Pfam" id="PF02563">
    <property type="entry name" value="Poly_export"/>
    <property type="match status" value="1"/>
</dbReference>
<evidence type="ECO:0000256" key="6">
    <source>
        <dbReference type="ARBA" id="ARBA00022692"/>
    </source>
</evidence>
<evidence type="ECO:0000256" key="5">
    <source>
        <dbReference type="ARBA" id="ARBA00022597"/>
    </source>
</evidence>
<keyword evidence="6" id="KW-0812">Transmembrane</keyword>
<keyword evidence="8" id="KW-0625">Polysaccharide transport</keyword>
<evidence type="ECO:0000256" key="4">
    <source>
        <dbReference type="ARBA" id="ARBA00022452"/>
    </source>
</evidence>
<evidence type="ECO:0000256" key="11">
    <source>
        <dbReference type="ARBA" id="ARBA00023136"/>
    </source>
</evidence>
<dbReference type="GO" id="GO:0009279">
    <property type="term" value="C:cell outer membrane"/>
    <property type="evidence" value="ECO:0007669"/>
    <property type="project" value="UniProtKB-SubCell"/>
</dbReference>
<keyword evidence="14" id="KW-0449">Lipoprotein</keyword>
<dbReference type="Pfam" id="PF22461">
    <property type="entry name" value="SLBB_2"/>
    <property type="match status" value="1"/>
</dbReference>
<keyword evidence="9" id="KW-0406">Ion transport</keyword>
<keyword evidence="11" id="KW-0472">Membrane</keyword>
<proteinExistence type="inferred from homology"/>
<dbReference type="GO" id="GO:0046930">
    <property type="term" value="C:pore complex"/>
    <property type="evidence" value="ECO:0007669"/>
    <property type="project" value="UniProtKB-KW"/>
</dbReference>
<evidence type="ECO:0000313" key="17">
    <source>
        <dbReference type="EMBL" id="CBI10997.1"/>
    </source>
</evidence>
<evidence type="ECO:0000256" key="7">
    <source>
        <dbReference type="ARBA" id="ARBA00022729"/>
    </source>
</evidence>
<feature type="domain" description="Polysaccharide export protein N-terminal" evidence="15">
    <location>
        <begin position="67"/>
        <end position="146"/>
    </location>
</feature>
<comment type="caution">
    <text evidence="17">The sequence shown here is derived from an EMBL/GenBank/DDBJ whole genome shotgun (WGS) entry which is preliminary data.</text>
</comment>
<protein>
    <submittedName>
        <fullName evidence="17">Polysaccharide export protein</fullName>
    </submittedName>
</protein>
<evidence type="ECO:0000256" key="10">
    <source>
        <dbReference type="ARBA" id="ARBA00023114"/>
    </source>
</evidence>
<evidence type="ECO:0000256" key="13">
    <source>
        <dbReference type="ARBA" id="ARBA00023237"/>
    </source>
</evidence>
<comment type="similarity">
    <text evidence="2">Belongs to the BexD/CtrA/VexA family.</text>
</comment>
<dbReference type="InterPro" id="IPR054765">
    <property type="entry name" value="SLBB_dom"/>
</dbReference>
<dbReference type="GO" id="GO:0006811">
    <property type="term" value="P:monoatomic ion transport"/>
    <property type="evidence" value="ECO:0007669"/>
    <property type="project" value="UniProtKB-KW"/>
</dbReference>
<dbReference type="Gene3D" id="3.30.1950.10">
    <property type="entry name" value="wza like domain"/>
    <property type="match status" value="1"/>
</dbReference>
<keyword evidence="4" id="KW-1134">Transmembrane beta strand</keyword>
<evidence type="ECO:0000256" key="1">
    <source>
        <dbReference type="ARBA" id="ARBA00004571"/>
    </source>
</evidence>